<dbReference type="NCBIfam" id="TIGR00219">
    <property type="entry name" value="mreC"/>
    <property type="match status" value="1"/>
</dbReference>
<protein>
    <recommendedName>
        <fullName evidence="2">Cell shape-determining protein MreC</fullName>
    </recommendedName>
    <alternativeName>
        <fullName evidence="4">Cell shape protein MreC</fullName>
    </alternativeName>
</protein>
<evidence type="ECO:0000256" key="5">
    <source>
        <dbReference type="SAM" id="Coils"/>
    </source>
</evidence>
<organism evidence="8 9">
    <name type="scientific">Schaedlerella arabinosiphila</name>
    <dbReference type="NCBI Taxonomy" id="2044587"/>
    <lineage>
        <taxon>Bacteria</taxon>
        <taxon>Bacillati</taxon>
        <taxon>Bacillota</taxon>
        <taxon>Clostridia</taxon>
        <taxon>Lachnospirales</taxon>
        <taxon>Lachnospiraceae</taxon>
        <taxon>Schaedlerella</taxon>
    </lineage>
</organism>
<dbReference type="Gene3D" id="2.40.10.340">
    <property type="entry name" value="Rod shape-determining protein MreC, domain 1"/>
    <property type="match status" value="1"/>
</dbReference>
<keyword evidence="9" id="KW-1185">Reference proteome</keyword>
<keyword evidence="5" id="KW-0175">Coiled coil</keyword>
<evidence type="ECO:0000256" key="4">
    <source>
        <dbReference type="ARBA" id="ARBA00032089"/>
    </source>
</evidence>
<evidence type="ECO:0000259" key="7">
    <source>
        <dbReference type="Pfam" id="PF04085"/>
    </source>
</evidence>
<evidence type="ECO:0000256" key="3">
    <source>
        <dbReference type="ARBA" id="ARBA00022960"/>
    </source>
</evidence>
<dbReference type="Proteomes" id="UP000274920">
    <property type="component" value="Unassembled WGS sequence"/>
</dbReference>
<proteinExistence type="inferred from homology"/>
<comment type="similarity">
    <text evidence="1">Belongs to the MreC family.</text>
</comment>
<feature type="compositionally biased region" description="Low complexity" evidence="6">
    <location>
        <begin position="286"/>
        <end position="386"/>
    </location>
</feature>
<comment type="caution">
    <text evidence="8">The sequence shown here is derived from an EMBL/GenBank/DDBJ whole genome shotgun (WGS) entry which is preliminary data.</text>
</comment>
<dbReference type="Gene3D" id="2.40.10.350">
    <property type="entry name" value="Rod shape-determining protein MreC, domain 2"/>
    <property type="match status" value="1"/>
</dbReference>
<evidence type="ECO:0000256" key="6">
    <source>
        <dbReference type="SAM" id="MobiDB-lite"/>
    </source>
</evidence>
<feature type="region of interest" description="Disordered" evidence="6">
    <location>
        <begin position="281"/>
        <end position="396"/>
    </location>
</feature>
<dbReference type="AlphaFoldDB" id="A0A3R8KZP1"/>
<dbReference type="InterPro" id="IPR007221">
    <property type="entry name" value="MreC"/>
</dbReference>
<dbReference type="PANTHER" id="PTHR34138">
    <property type="entry name" value="CELL SHAPE-DETERMINING PROTEIN MREC"/>
    <property type="match status" value="1"/>
</dbReference>
<dbReference type="GO" id="GO:0005886">
    <property type="term" value="C:plasma membrane"/>
    <property type="evidence" value="ECO:0007669"/>
    <property type="project" value="TreeGrafter"/>
</dbReference>
<accession>A0A3R8KZP1</accession>
<evidence type="ECO:0000256" key="1">
    <source>
        <dbReference type="ARBA" id="ARBA00009369"/>
    </source>
</evidence>
<dbReference type="InterPro" id="IPR042177">
    <property type="entry name" value="Cell/Rod_1"/>
</dbReference>
<dbReference type="Pfam" id="PF04085">
    <property type="entry name" value="MreC"/>
    <property type="match status" value="1"/>
</dbReference>
<dbReference type="EMBL" id="RHJS01000002">
    <property type="protein sequence ID" value="RRK35266.1"/>
    <property type="molecule type" value="Genomic_DNA"/>
</dbReference>
<reference evidence="8" key="1">
    <citation type="submission" date="2018-10" db="EMBL/GenBank/DDBJ databases">
        <title>Schaedlerella arabinophila gen. nov. sp. nov., isolated from the mouse intestinal tract and comparative analysis with the genome of the closely related altered Schaedler flora strain ASF502.</title>
        <authorList>
            <person name="Miyake S."/>
            <person name="Soh M."/>
            <person name="Seedorf H."/>
        </authorList>
    </citation>
    <scope>NUCLEOTIDE SEQUENCE [LARGE SCALE GENOMIC DNA]</scope>
    <source>
        <strain evidence="8">DSM 106076</strain>
    </source>
</reference>
<feature type="domain" description="Rod shape-determining protein MreC beta-barrel core" evidence="7">
    <location>
        <begin position="125"/>
        <end position="275"/>
    </location>
</feature>
<dbReference type="InterPro" id="IPR042175">
    <property type="entry name" value="Cell/Rod_MreC_2"/>
</dbReference>
<dbReference type="PANTHER" id="PTHR34138:SF1">
    <property type="entry name" value="CELL SHAPE-DETERMINING PROTEIN MREC"/>
    <property type="match status" value="1"/>
</dbReference>
<evidence type="ECO:0000313" key="9">
    <source>
        <dbReference type="Proteomes" id="UP000274920"/>
    </source>
</evidence>
<evidence type="ECO:0000256" key="2">
    <source>
        <dbReference type="ARBA" id="ARBA00013855"/>
    </source>
</evidence>
<name>A0A3R8KZP1_9FIRM</name>
<feature type="compositionally biased region" description="Acidic residues" evidence="6">
    <location>
        <begin position="387"/>
        <end position="396"/>
    </location>
</feature>
<sequence>MKKKNQTSNINKYLLAGLTMVCVLLMFLSVFYVRAAGPFRVLANLTVIPMQQGFNKVGSLLVDVSENLGTLEESRKLNKSLQAKIDELIMENNNLQEEKYELERLRELYKLDQNYAEYEKVGARVISKDPGNWFSTFTIDKGSIDGIRVDMNVIAGSGLVGIVTQVGPTWATVRSIIDDSSNVGGMVLSTSDTCTVRGDLSLINDGKMRFEQMENNDNKVEVGEQIVTSHISDKYLQGILIGYVSEVQVDSNNLTRSGYLTPVVNFKKLQEVLVITKTKADLTGTGAAEEQPAGEAGAPAEDGAGEAAPPENGADAPAEEGAGAQPPENGAGAPPEDGAGEAAPPENGAGAPAEDGAGAQPPENGAGAPAEDGAGAQPPDQGAPEEGAAENEPQEP</sequence>
<dbReference type="GO" id="GO:0008360">
    <property type="term" value="P:regulation of cell shape"/>
    <property type="evidence" value="ECO:0007669"/>
    <property type="project" value="UniProtKB-KW"/>
</dbReference>
<evidence type="ECO:0000313" key="8">
    <source>
        <dbReference type="EMBL" id="RRK35266.1"/>
    </source>
</evidence>
<gene>
    <name evidence="8" type="primary">mreC</name>
    <name evidence="8" type="ORF">EBB54_09290</name>
</gene>
<keyword evidence="3" id="KW-0133">Cell shape</keyword>
<dbReference type="InterPro" id="IPR055342">
    <property type="entry name" value="MreC_beta-barrel_core"/>
</dbReference>
<feature type="coiled-coil region" evidence="5">
    <location>
        <begin position="71"/>
        <end position="112"/>
    </location>
</feature>